<evidence type="ECO:0000313" key="6">
    <source>
        <dbReference type="EMBL" id="EDX76333.1"/>
    </source>
</evidence>
<gene>
    <name evidence="6" type="ORF">MC7420_4589</name>
</gene>
<dbReference type="AlphaFoldDB" id="B4VNM6"/>
<dbReference type="GO" id="GO:0005576">
    <property type="term" value="C:extracellular region"/>
    <property type="evidence" value="ECO:0007669"/>
    <property type="project" value="TreeGrafter"/>
</dbReference>
<dbReference type="SUPFAM" id="SSF53850">
    <property type="entry name" value="Periplasmic binding protein-like II"/>
    <property type="match status" value="1"/>
</dbReference>
<dbReference type="Proteomes" id="UP000003835">
    <property type="component" value="Unassembled WGS sequence"/>
</dbReference>
<dbReference type="eggNOG" id="COG0834">
    <property type="taxonomic scope" value="Bacteria"/>
</dbReference>
<dbReference type="RefSeq" id="WP_006100067.1">
    <property type="nucleotide sequence ID" value="NZ_DS989846.1"/>
</dbReference>
<dbReference type="Pfam" id="PF00497">
    <property type="entry name" value="SBP_bac_3"/>
    <property type="match status" value="1"/>
</dbReference>
<dbReference type="SMART" id="SM00062">
    <property type="entry name" value="PBPb"/>
    <property type="match status" value="1"/>
</dbReference>
<dbReference type="InterPro" id="IPR051455">
    <property type="entry name" value="Bact_solute-bind_prot3"/>
</dbReference>
<keyword evidence="3" id="KW-0732">Signal</keyword>
<evidence type="ECO:0000256" key="2">
    <source>
        <dbReference type="ARBA" id="ARBA00022448"/>
    </source>
</evidence>
<dbReference type="STRING" id="118168.MC7420_4589"/>
<dbReference type="PANTHER" id="PTHR30085">
    <property type="entry name" value="AMINO ACID ABC TRANSPORTER PERMEASE"/>
    <property type="match status" value="1"/>
</dbReference>
<name>B4VNM6_9CYAN</name>
<dbReference type="InterPro" id="IPR001638">
    <property type="entry name" value="Solute-binding_3/MltF_N"/>
</dbReference>
<feature type="domain" description="Solute-binding protein family 3/N-terminal" evidence="5">
    <location>
        <begin position="39"/>
        <end position="260"/>
    </location>
</feature>
<evidence type="ECO:0000256" key="1">
    <source>
        <dbReference type="ARBA" id="ARBA00010333"/>
    </source>
</evidence>
<organism evidence="6 7">
    <name type="scientific">Coleofasciculus chthonoplastes PCC 7420</name>
    <dbReference type="NCBI Taxonomy" id="118168"/>
    <lineage>
        <taxon>Bacteria</taxon>
        <taxon>Bacillati</taxon>
        <taxon>Cyanobacteriota</taxon>
        <taxon>Cyanophyceae</taxon>
        <taxon>Coleofasciculales</taxon>
        <taxon>Coleofasciculaceae</taxon>
        <taxon>Coleofasciculus</taxon>
    </lineage>
</organism>
<evidence type="ECO:0000259" key="5">
    <source>
        <dbReference type="SMART" id="SM00062"/>
    </source>
</evidence>
<dbReference type="GO" id="GO:0006865">
    <property type="term" value="P:amino acid transport"/>
    <property type="evidence" value="ECO:0007669"/>
    <property type="project" value="TreeGrafter"/>
</dbReference>
<comment type="similarity">
    <text evidence="1 4">Belongs to the bacterial solute-binding protein 3 family.</text>
</comment>
<dbReference type="EMBL" id="DS989846">
    <property type="protein sequence ID" value="EDX76333.1"/>
    <property type="molecule type" value="Genomic_DNA"/>
</dbReference>
<dbReference type="PANTHER" id="PTHR30085:SF6">
    <property type="entry name" value="ABC TRANSPORTER GLUTAMINE-BINDING PROTEIN GLNH"/>
    <property type="match status" value="1"/>
</dbReference>
<dbReference type="InterPro" id="IPR018313">
    <property type="entry name" value="SBP_3_CS"/>
</dbReference>
<sequence length="260" mass="28322">MIAQRFFNVGVVLGLMGVAVLQPPSAYPAELAEIEQRGQLIVAVKDNLRPLGFRDATGSLQGLEIDIARRLAKELLGSPEAVVLQPVANRDRLSVVVEDQVDIAIARVTVTDSRARLVDFSIPYYLDGAGIITNDASINLLSDLDNQTIAVIKGSSTIPVIKYALPNAQLVGVDSYQEALFLLEAGEANAFAADQTVLTGWVQQYPDYRLLPYRLSGAALAIVMPKGLQYTELRQQVNQAIERWHAEGWLAERAAAWGLP</sequence>
<dbReference type="HOGENOM" id="CLU_019602_18_4_3"/>
<dbReference type="Gene3D" id="3.40.190.10">
    <property type="entry name" value="Periplasmic binding protein-like II"/>
    <property type="match status" value="2"/>
</dbReference>
<dbReference type="PROSITE" id="PS01039">
    <property type="entry name" value="SBP_BACTERIAL_3"/>
    <property type="match status" value="1"/>
</dbReference>
<dbReference type="GO" id="GO:0030288">
    <property type="term" value="C:outer membrane-bounded periplasmic space"/>
    <property type="evidence" value="ECO:0007669"/>
    <property type="project" value="TreeGrafter"/>
</dbReference>
<evidence type="ECO:0000313" key="7">
    <source>
        <dbReference type="Proteomes" id="UP000003835"/>
    </source>
</evidence>
<proteinExistence type="inferred from homology"/>
<evidence type="ECO:0000256" key="3">
    <source>
        <dbReference type="ARBA" id="ARBA00022729"/>
    </source>
</evidence>
<dbReference type="OrthoDB" id="457005at2"/>
<keyword evidence="2" id="KW-0813">Transport</keyword>
<accession>B4VNM6</accession>
<reference evidence="6 7" key="1">
    <citation type="submission" date="2008-07" db="EMBL/GenBank/DDBJ databases">
        <authorList>
            <person name="Tandeau de Marsac N."/>
            <person name="Ferriera S."/>
            <person name="Johnson J."/>
            <person name="Kravitz S."/>
            <person name="Beeson K."/>
            <person name="Sutton G."/>
            <person name="Rogers Y.-H."/>
            <person name="Friedman R."/>
            <person name="Frazier M."/>
            <person name="Venter J.C."/>
        </authorList>
    </citation>
    <scope>NUCLEOTIDE SEQUENCE [LARGE SCALE GENOMIC DNA]</scope>
    <source>
        <strain evidence="6 7">PCC 7420</strain>
    </source>
</reference>
<keyword evidence="7" id="KW-1185">Reference proteome</keyword>
<protein>
    <submittedName>
        <fullName evidence="6">Bacterial extracellular solute-binding protein, family 3</fullName>
    </submittedName>
</protein>
<evidence type="ECO:0000256" key="4">
    <source>
        <dbReference type="RuleBase" id="RU003744"/>
    </source>
</evidence>